<evidence type="ECO:0000313" key="3">
    <source>
        <dbReference type="Proteomes" id="UP000176998"/>
    </source>
</evidence>
<dbReference type="OrthoDB" id="4835033at2759"/>
<dbReference type="GeneID" id="34567395"/>
<organism evidence="2 3">
    <name type="scientific">Colletotrichum orchidophilum</name>
    <dbReference type="NCBI Taxonomy" id="1209926"/>
    <lineage>
        <taxon>Eukaryota</taxon>
        <taxon>Fungi</taxon>
        <taxon>Dikarya</taxon>
        <taxon>Ascomycota</taxon>
        <taxon>Pezizomycotina</taxon>
        <taxon>Sordariomycetes</taxon>
        <taxon>Hypocreomycetidae</taxon>
        <taxon>Glomerellales</taxon>
        <taxon>Glomerellaceae</taxon>
        <taxon>Colletotrichum</taxon>
    </lineage>
</organism>
<comment type="caution">
    <text evidence="2">The sequence shown here is derived from an EMBL/GenBank/DDBJ whole genome shotgun (WGS) entry which is preliminary data.</text>
</comment>
<keyword evidence="3" id="KW-1185">Reference proteome</keyword>
<dbReference type="AlphaFoldDB" id="A0A1G4AN22"/>
<keyword evidence="1" id="KW-0812">Transmembrane</keyword>
<dbReference type="EMBL" id="MJBS01000261">
    <property type="protein sequence ID" value="OHE90432.1"/>
    <property type="molecule type" value="Genomic_DNA"/>
</dbReference>
<keyword evidence="1" id="KW-0472">Membrane</keyword>
<accession>A0A1G4AN22</accession>
<name>A0A1G4AN22_9PEZI</name>
<dbReference type="RefSeq" id="XP_022467609.1">
    <property type="nucleotide sequence ID" value="XM_022625885.1"/>
</dbReference>
<sequence>MVRNAVESKVHISEALGLGSTTVTQNRQGTGGNSNLILGESSCGPQVIDEISRSLDLIARLWLTINFDTLPLGQMYPNPTQVAWEDNKSLNQAIKSQFAMNHADSNHSVELHRGRIPSAFNMAILCERYNFSIRWTHNLADHLRIDGESGKITVTLYEHIVCLWNHLQYSPNCPIPQSLLEETLDSLILLFPYEDPGTMKFLKRENKNFWRLGRCGRTRKAELDDFFHWKQNIRRLLREYDQPPRGTQQLRLDREGRNFLEFSTFWTALAVAILTILGIAFGTIGTAYAIKAYNLSYKQYVLSQKQYELDLVQACADPEAAKQWPEFCGS</sequence>
<evidence type="ECO:0000256" key="1">
    <source>
        <dbReference type="SAM" id="Phobius"/>
    </source>
</evidence>
<proteinExistence type="predicted"/>
<reference evidence="2 3" key="1">
    <citation type="submission" date="2016-09" db="EMBL/GenBank/DDBJ databases">
        <authorList>
            <person name="Capua I."/>
            <person name="De Benedictis P."/>
            <person name="Joannis T."/>
            <person name="Lombin L.H."/>
            <person name="Cattoli G."/>
        </authorList>
    </citation>
    <scope>NUCLEOTIDE SEQUENCE [LARGE SCALE GENOMIC DNA]</scope>
    <source>
        <strain evidence="2 3">IMI 309357</strain>
    </source>
</reference>
<keyword evidence="1" id="KW-1133">Transmembrane helix</keyword>
<protein>
    <submittedName>
        <fullName evidence="2">Uncharacterized protein</fullName>
    </submittedName>
</protein>
<evidence type="ECO:0000313" key="2">
    <source>
        <dbReference type="EMBL" id="OHE90432.1"/>
    </source>
</evidence>
<feature type="transmembrane region" description="Helical" evidence="1">
    <location>
        <begin position="265"/>
        <end position="290"/>
    </location>
</feature>
<dbReference type="Proteomes" id="UP000176998">
    <property type="component" value="Unassembled WGS sequence"/>
</dbReference>
<gene>
    <name evidence="2" type="ORF">CORC01_14274</name>
</gene>